<comment type="caution">
    <text evidence="2">The sequence shown here is derived from an EMBL/GenBank/DDBJ whole genome shotgun (WGS) entry which is preliminary data.</text>
</comment>
<evidence type="ECO:0000256" key="1">
    <source>
        <dbReference type="SAM" id="Phobius"/>
    </source>
</evidence>
<dbReference type="RefSeq" id="WP_146514891.1">
    <property type="nucleotide sequence ID" value="NZ_SJPI01000001.1"/>
</dbReference>
<dbReference type="PANTHER" id="PTHR30273">
    <property type="entry name" value="PERIPLASMIC SIGNAL SENSOR AND SIGMA FACTOR ACTIVATOR FECR-RELATED"/>
    <property type="match status" value="1"/>
</dbReference>
<sequence length="561" mass="61465">MNSPEPYGRLNELIGRVCDDEIDPDELRELESILSNEPAALAKYVETVDLHTMLHRQQGATELSSPSLMLSPTETSTRFWPADAMAWLATAVCISLIVGTFAGMGLSRSSYSTRAKLASVTGIKSHAIATLSSAVNCRWSSRRASHFEGQRLSNDSLDLESGIAVIRFDSDVSLTVEGPARLDLLGVDRAMLHAGKVVFSGMTDLDSFTLETPLSKIQDYGTEYAVVVDSNGHAMEVHVFDGSIECRTKQPGDASTHLEAGQARRILANGDDQIIPLASDRFARKAVQSASQDQSLMYSESFDDQTESLSLNSGEIGWVAPWQDRRLGESTKSGYTLTPNSMKWNSTIESQSGNRLIISGDVALSRTLSEPIRMDADAAYYVSMLVRQLPFAEPESPRNWTFVTLRDSHGHKIAISPKGMRGPPKVIHNGSTANLSKKLTNDIAYLFVAKILAQQESEDQVFVQIYGPEDSLGTVEPLTWLFSTPPMYDDSRFDEIRIVAKDTTPIEIDSIRIGKTWSSVTAGHLQSGEPNAGSDASIARITKPRDLKVFAADPLHDDTFK</sequence>
<dbReference type="PANTHER" id="PTHR30273:SF2">
    <property type="entry name" value="PROTEIN FECR"/>
    <property type="match status" value="1"/>
</dbReference>
<protein>
    <submittedName>
        <fullName evidence="2">FecR protein</fullName>
    </submittedName>
</protein>
<keyword evidence="1" id="KW-0812">Transmembrane</keyword>
<organism evidence="2 3">
    <name type="scientific">Rubripirellula amarantea</name>
    <dbReference type="NCBI Taxonomy" id="2527999"/>
    <lineage>
        <taxon>Bacteria</taxon>
        <taxon>Pseudomonadati</taxon>
        <taxon>Planctomycetota</taxon>
        <taxon>Planctomycetia</taxon>
        <taxon>Pirellulales</taxon>
        <taxon>Pirellulaceae</taxon>
        <taxon>Rubripirellula</taxon>
    </lineage>
</organism>
<dbReference type="InterPro" id="IPR012373">
    <property type="entry name" value="Ferrdict_sens_TM"/>
</dbReference>
<dbReference type="OrthoDB" id="255678at2"/>
<evidence type="ECO:0000313" key="3">
    <source>
        <dbReference type="Proteomes" id="UP000316598"/>
    </source>
</evidence>
<dbReference type="GO" id="GO:0016989">
    <property type="term" value="F:sigma factor antagonist activity"/>
    <property type="evidence" value="ECO:0007669"/>
    <property type="project" value="TreeGrafter"/>
</dbReference>
<gene>
    <name evidence="2" type="ORF">Pla22_25870</name>
</gene>
<accession>A0A5C5WY49</accession>
<feature type="transmembrane region" description="Helical" evidence="1">
    <location>
        <begin position="84"/>
        <end position="106"/>
    </location>
</feature>
<name>A0A5C5WY49_9BACT</name>
<keyword evidence="3" id="KW-1185">Reference proteome</keyword>
<dbReference type="AlphaFoldDB" id="A0A5C5WY49"/>
<dbReference type="EMBL" id="SJPI01000001">
    <property type="protein sequence ID" value="TWT54933.1"/>
    <property type="molecule type" value="Genomic_DNA"/>
</dbReference>
<dbReference type="Proteomes" id="UP000316598">
    <property type="component" value="Unassembled WGS sequence"/>
</dbReference>
<keyword evidence="1" id="KW-1133">Transmembrane helix</keyword>
<dbReference type="Gene3D" id="2.60.120.1440">
    <property type="match status" value="1"/>
</dbReference>
<evidence type="ECO:0000313" key="2">
    <source>
        <dbReference type="EMBL" id="TWT54933.1"/>
    </source>
</evidence>
<keyword evidence="1" id="KW-0472">Membrane</keyword>
<proteinExistence type="predicted"/>
<reference evidence="2 3" key="1">
    <citation type="submission" date="2019-02" db="EMBL/GenBank/DDBJ databases">
        <title>Deep-cultivation of Planctomycetes and their phenomic and genomic characterization uncovers novel biology.</title>
        <authorList>
            <person name="Wiegand S."/>
            <person name="Jogler M."/>
            <person name="Boedeker C."/>
            <person name="Pinto D."/>
            <person name="Vollmers J."/>
            <person name="Rivas-Marin E."/>
            <person name="Kohn T."/>
            <person name="Peeters S.H."/>
            <person name="Heuer A."/>
            <person name="Rast P."/>
            <person name="Oberbeckmann S."/>
            <person name="Bunk B."/>
            <person name="Jeske O."/>
            <person name="Meyerdierks A."/>
            <person name="Storesund J.E."/>
            <person name="Kallscheuer N."/>
            <person name="Luecker S."/>
            <person name="Lage O.M."/>
            <person name="Pohl T."/>
            <person name="Merkel B.J."/>
            <person name="Hornburger P."/>
            <person name="Mueller R.-W."/>
            <person name="Bruemmer F."/>
            <person name="Labrenz M."/>
            <person name="Spormann A.M."/>
            <person name="Op Den Camp H."/>
            <person name="Overmann J."/>
            <person name="Amann R."/>
            <person name="Jetten M.S.M."/>
            <person name="Mascher T."/>
            <person name="Medema M.H."/>
            <person name="Devos D.P."/>
            <person name="Kaster A.-K."/>
            <person name="Ovreas L."/>
            <person name="Rohde M."/>
            <person name="Galperin M.Y."/>
            <person name="Jogler C."/>
        </authorList>
    </citation>
    <scope>NUCLEOTIDE SEQUENCE [LARGE SCALE GENOMIC DNA]</scope>
    <source>
        <strain evidence="2 3">Pla22</strain>
    </source>
</reference>